<organism evidence="1 2">
    <name type="scientific">Eimeria acervulina</name>
    <name type="common">Coccidian parasite</name>
    <dbReference type="NCBI Taxonomy" id="5801"/>
    <lineage>
        <taxon>Eukaryota</taxon>
        <taxon>Sar</taxon>
        <taxon>Alveolata</taxon>
        <taxon>Apicomplexa</taxon>
        <taxon>Conoidasida</taxon>
        <taxon>Coccidia</taxon>
        <taxon>Eucoccidiorida</taxon>
        <taxon>Eimeriorina</taxon>
        <taxon>Eimeriidae</taxon>
        <taxon>Eimeria</taxon>
    </lineage>
</organism>
<sequence>SVAFSVYCQTSDREECKIRRICVFVPAAAALRIEWGMRYSCVGVFSGALEEAVGLLACAAVAPRYCLEDLSGRYLLEWMALHMARRAANVVGRLCSEVEYNGASFTRTCNMKRSCVLKSALDLAAEALRIVWGLGWS</sequence>
<dbReference type="EMBL" id="HG673189">
    <property type="protein sequence ID" value="CDI83093.1"/>
    <property type="molecule type" value="Genomic_DNA"/>
</dbReference>
<dbReference type="AlphaFoldDB" id="U6GUY8"/>
<dbReference type="RefSeq" id="XP_013247727.1">
    <property type="nucleotide sequence ID" value="XM_013392273.1"/>
</dbReference>
<proteinExistence type="predicted"/>
<dbReference type="VEuPathDB" id="ToxoDB:EAH_00068370"/>
<name>U6GUY8_EIMAC</name>
<dbReference type="Proteomes" id="UP000018050">
    <property type="component" value="Unassembled WGS sequence"/>
</dbReference>
<keyword evidence="2" id="KW-1185">Reference proteome</keyword>
<accession>U6GUY8</accession>
<feature type="non-terminal residue" evidence="1">
    <location>
        <position position="1"/>
    </location>
</feature>
<reference evidence="1" key="1">
    <citation type="submission" date="2013-10" db="EMBL/GenBank/DDBJ databases">
        <title>Genomic analysis of the causative agents of coccidiosis in chickens.</title>
        <authorList>
            <person name="Reid A.J."/>
            <person name="Blake D."/>
            <person name="Billington K."/>
            <person name="Browne H."/>
            <person name="Dunn M."/>
            <person name="Hung S."/>
            <person name="Kawahara F."/>
            <person name="Miranda-Saavedra D."/>
            <person name="Mourier T."/>
            <person name="Nagra H."/>
            <person name="Otto T.D."/>
            <person name="Rawlings N."/>
            <person name="Sanchez A."/>
            <person name="Sanders M."/>
            <person name="Subramaniam C."/>
            <person name="Tay Y."/>
            <person name="Dear P."/>
            <person name="Doerig C."/>
            <person name="Gruber A."/>
            <person name="Parkinson J."/>
            <person name="Shirley M."/>
            <person name="Wan K.L."/>
            <person name="Berriman M."/>
            <person name="Tomley F."/>
            <person name="Pain A."/>
        </authorList>
    </citation>
    <scope>NUCLEOTIDE SEQUENCE</scope>
    <source>
        <strain evidence="1">Houghton</strain>
    </source>
</reference>
<protein>
    <submittedName>
        <fullName evidence="1">Uncharacterized protein</fullName>
    </submittedName>
</protein>
<evidence type="ECO:0000313" key="2">
    <source>
        <dbReference type="Proteomes" id="UP000018050"/>
    </source>
</evidence>
<reference evidence="1" key="2">
    <citation type="submission" date="2013-10" db="EMBL/GenBank/DDBJ databases">
        <authorList>
            <person name="Aslett M."/>
        </authorList>
    </citation>
    <scope>NUCLEOTIDE SEQUENCE</scope>
    <source>
        <strain evidence="1">Houghton</strain>
    </source>
</reference>
<dbReference type="GeneID" id="25274904"/>
<evidence type="ECO:0000313" key="1">
    <source>
        <dbReference type="EMBL" id="CDI83093.1"/>
    </source>
</evidence>
<gene>
    <name evidence="1" type="ORF">EAH_00068370</name>
</gene>